<feature type="transmembrane region" description="Helical" evidence="6">
    <location>
        <begin position="54"/>
        <end position="79"/>
    </location>
</feature>
<dbReference type="GO" id="GO:0016020">
    <property type="term" value="C:membrane"/>
    <property type="evidence" value="ECO:0007669"/>
    <property type="project" value="UniProtKB-SubCell"/>
</dbReference>
<protein>
    <submittedName>
        <fullName evidence="7">Amino acid transporter</fullName>
    </submittedName>
</protein>
<dbReference type="Proteomes" id="UP000294933">
    <property type="component" value="Unassembled WGS sequence"/>
</dbReference>
<evidence type="ECO:0000256" key="5">
    <source>
        <dbReference type="SAM" id="MobiDB-lite"/>
    </source>
</evidence>
<dbReference type="FunFam" id="1.20.1740.10:FF:000025">
    <property type="entry name" value="High-affinity methionine permease"/>
    <property type="match status" value="1"/>
</dbReference>
<dbReference type="Pfam" id="PF13520">
    <property type="entry name" value="AA_permease_2"/>
    <property type="match status" value="1"/>
</dbReference>
<dbReference type="EMBL" id="ML170166">
    <property type="protein sequence ID" value="TDL24519.1"/>
    <property type="molecule type" value="Genomic_DNA"/>
</dbReference>
<feature type="region of interest" description="Disordered" evidence="5">
    <location>
        <begin position="1"/>
        <end position="39"/>
    </location>
</feature>
<dbReference type="OrthoDB" id="5982228at2759"/>
<evidence type="ECO:0000256" key="2">
    <source>
        <dbReference type="ARBA" id="ARBA00022692"/>
    </source>
</evidence>
<reference evidence="7 8" key="1">
    <citation type="submission" date="2018-06" db="EMBL/GenBank/DDBJ databases">
        <title>A transcriptomic atlas of mushroom development highlights an independent origin of complex multicellularity.</title>
        <authorList>
            <consortium name="DOE Joint Genome Institute"/>
            <person name="Krizsan K."/>
            <person name="Almasi E."/>
            <person name="Merenyi Z."/>
            <person name="Sahu N."/>
            <person name="Viragh M."/>
            <person name="Koszo T."/>
            <person name="Mondo S."/>
            <person name="Kiss B."/>
            <person name="Balint B."/>
            <person name="Kues U."/>
            <person name="Barry K."/>
            <person name="Hegedus J.C."/>
            <person name="Henrissat B."/>
            <person name="Johnson J."/>
            <person name="Lipzen A."/>
            <person name="Ohm R."/>
            <person name="Nagy I."/>
            <person name="Pangilinan J."/>
            <person name="Yan J."/>
            <person name="Xiong Y."/>
            <person name="Grigoriev I.V."/>
            <person name="Hibbett D.S."/>
            <person name="Nagy L.G."/>
        </authorList>
    </citation>
    <scope>NUCLEOTIDE SEQUENCE [LARGE SCALE GENOMIC DNA]</scope>
    <source>
        <strain evidence="7 8">SZMC22713</strain>
    </source>
</reference>
<sequence>MSDSIDSELPDDSERQPFLSTVVDEIDGGKSNDRNDEDVTGESFDAVPIARRQIGVISAVFLIFNRIIGSGIYATPAVILKASGSVGMSLVVWTVGALVAAAGTAVYIELGTGLPRSGGEKNYLEYIYRRPRFFATCMYSMYALFLCFSSANCVVFAEYVLNAFSIPPTRLNTRFVAVLSLTFAGILHGTSVRWGLRAQNALGFFKLGVLLSIACAGALAIAGAPGFRVDPSHASHNFDKGEVWKDTRLQANALINALYAVIWSFAGYSNANYALSEAKEPVRTLKRAAPLAVFSVTLVYMLVNIAYFAVVPKEEILDSNHIVAALFFRNLFGAATEKTLSIAIALSTLGNILSGMFSQARLVQELGREGILPHSVFFASSKPFGAPLAGITWQYTISCLVVLAPPPGDAYTFTLNLASYPLALINALIAAGLLFLHTRTSASFGYTWKAPFCAWTPAISFFFLSNVFLAVVPFVPPEKGKAEYEHLPYFLHAVVALVIIALGGVYWYVWCVLRPAHGGYVLERKVVVQEDGFSRNVFLREPRLSE</sequence>
<feature type="transmembrane region" description="Helical" evidence="6">
    <location>
        <begin position="249"/>
        <end position="268"/>
    </location>
</feature>
<feature type="transmembrane region" description="Helical" evidence="6">
    <location>
        <begin position="448"/>
        <end position="469"/>
    </location>
</feature>
<organism evidence="7 8">
    <name type="scientific">Rickenella mellea</name>
    <dbReference type="NCBI Taxonomy" id="50990"/>
    <lineage>
        <taxon>Eukaryota</taxon>
        <taxon>Fungi</taxon>
        <taxon>Dikarya</taxon>
        <taxon>Basidiomycota</taxon>
        <taxon>Agaricomycotina</taxon>
        <taxon>Agaricomycetes</taxon>
        <taxon>Hymenochaetales</taxon>
        <taxon>Rickenellaceae</taxon>
        <taxon>Rickenella</taxon>
    </lineage>
</organism>
<feature type="transmembrane region" description="Helical" evidence="6">
    <location>
        <begin position="289"/>
        <end position="310"/>
    </location>
</feature>
<feature type="transmembrane region" description="Helical" evidence="6">
    <location>
        <begin position="340"/>
        <end position="363"/>
    </location>
</feature>
<dbReference type="PIRSF" id="PIRSF006060">
    <property type="entry name" value="AA_transporter"/>
    <property type="match status" value="1"/>
</dbReference>
<feature type="transmembrane region" description="Helical" evidence="6">
    <location>
        <begin position="177"/>
        <end position="196"/>
    </location>
</feature>
<dbReference type="STRING" id="50990.A0A4Y7QCE0"/>
<accession>A0A4Y7QCE0</accession>
<dbReference type="AlphaFoldDB" id="A0A4Y7QCE0"/>
<feature type="transmembrane region" description="Helical" evidence="6">
    <location>
        <begin position="91"/>
        <end position="112"/>
    </location>
</feature>
<dbReference type="PANTHER" id="PTHR11785:SF498">
    <property type="entry name" value="HIGH-AFFINITY METHIONINE PERMEASE"/>
    <property type="match status" value="1"/>
</dbReference>
<evidence type="ECO:0000256" key="6">
    <source>
        <dbReference type="SAM" id="Phobius"/>
    </source>
</evidence>
<keyword evidence="2 6" id="KW-0812">Transmembrane</keyword>
<keyword evidence="8" id="KW-1185">Reference proteome</keyword>
<dbReference type="VEuPathDB" id="FungiDB:BD410DRAFT_786029"/>
<gene>
    <name evidence="7" type="ORF">BD410DRAFT_786029</name>
</gene>
<keyword evidence="3 6" id="KW-1133">Transmembrane helix</keyword>
<comment type="subcellular location">
    <subcellularLocation>
        <location evidence="1">Membrane</location>
        <topology evidence="1">Multi-pass membrane protein</topology>
    </subcellularLocation>
</comment>
<name>A0A4Y7QCE0_9AGAM</name>
<dbReference type="InterPro" id="IPR002293">
    <property type="entry name" value="AA/rel_permease1"/>
</dbReference>
<feature type="transmembrane region" description="Helical" evidence="6">
    <location>
        <begin position="208"/>
        <end position="229"/>
    </location>
</feature>
<feature type="transmembrane region" description="Helical" evidence="6">
    <location>
        <begin position="384"/>
        <end position="405"/>
    </location>
</feature>
<evidence type="ECO:0000313" key="8">
    <source>
        <dbReference type="Proteomes" id="UP000294933"/>
    </source>
</evidence>
<feature type="transmembrane region" description="Helical" evidence="6">
    <location>
        <begin position="133"/>
        <end position="157"/>
    </location>
</feature>
<feature type="transmembrane region" description="Helical" evidence="6">
    <location>
        <begin position="489"/>
        <end position="509"/>
    </location>
</feature>
<keyword evidence="4 6" id="KW-0472">Membrane</keyword>
<feature type="transmembrane region" description="Helical" evidence="6">
    <location>
        <begin position="417"/>
        <end position="436"/>
    </location>
</feature>
<dbReference type="Gene3D" id="1.20.1740.10">
    <property type="entry name" value="Amino acid/polyamine transporter I"/>
    <property type="match status" value="1"/>
</dbReference>
<evidence type="ECO:0000256" key="3">
    <source>
        <dbReference type="ARBA" id="ARBA00022989"/>
    </source>
</evidence>
<evidence type="ECO:0000313" key="7">
    <source>
        <dbReference type="EMBL" id="TDL24519.1"/>
    </source>
</evidence>
<dbReference type="InterPro" id="IPR050598">
    <property type="entry name" value="AminoAcid_Transporter"/>
</dbReference>
<dbReference type="GO" id="GO:0015179">
    <property type="term" value="F:L-amino acid transmembrane transporter activity"/>
    <property type="evidence" value="ECO:0007669"/>
    <property type="project" value="TreeGrafter"/>
</dbReference>
<evidence type="ECO:0000256" key="1">
    <source>
        <dbReference type="ARBA" id="ARBA00004141"/>
    </source>
</evidence>
<proteinExistence type="predicted"/>
<evidence type="ECO:0000256" key="4">
    <source>
        <dbReference type="ARBA" id="ARBA00023136"/>
    </source>
</evidence>
<feature type="compositionally biased region" description="Acidic residues" evidence="5">
    <location>
        <begin position="1"/>
        <end position="11"/>
    </location>
</feature>
<dbReference type="PANTHER" id="PTHR11785">
    <property type="entry name" value="AMINO ACID TRANSPORTER"/>
    <property type="match status" value="1"/>
</dbReference>